<dbReference type="Proteomes" id="UP000603865">
    <property type="component" value="Unassembled WGS sequence"/>
</dbReference>
<dbReference type="AlphaFoldDB" id="A0A918CIZ4"/>
<dbReference type="Gene3D" id="2.130.10.10">
    <property type="entry name" value="YVTN repeat-like/Quinoprotein amine dehydrogenase"/>
    <property type="match status" value="3"/>
</dbReference>
<evidence type="ECO:0000256" key="1">
    <source>
        <dbReference type="ARBA" id="ARBA00005564"/>
    </source>
</evidence>
<dbReference type="EMBL" id="BMQL01000032">
    <property type="protein sequence ID" value="GGR24052.1"/>
    <property type="molecule type" value="Genomic_DNA"/>
</dbReference>
<accession>A0A918CIZ4</accession>
<sequence length="390" mass="39053">MNRRSKLFGIALLTVTLAACAQPQTPEVGGNLYAATNSASGNAIVHYARSSDGHLTQQETTQTGGVGTGSKLVPDLAKDGVDPLFSSDSVVISADHTRLFAVNAGSNSVSAFLVGSGGTLSRIGTYPTGGTLPTSIALSGSLLYVSHAKANDSGVQLTGFRVASDGSLSAISGAQYSPSGKTLIAQTVFSPDGSLLEVSELNTGMIDMYRVQSDGTLTTPTVTASTGKGPFSAAFLSNQRLLVAEAGSGAVSSYNVSSSGALTPISASVANGQKATCWLTLTPDGRTVYASNTSSSNVSVYQVDAGGTLALSDAAEGYRAPNGAVDVGGTASSGPVDAVVSADGKYFYQQYSGLGVVAAYQIGGNNLLTALPEGDGSGLPAIGSEGLAGY</sequence>
<dbReference type="PANTHER" id="PTHR30344:SF1">
    <property type="entry name" value="6-PHOSPHOGLUCONOLACTONASE"/>
    <property type="match status" value="1"/>
</dbReference>
<dbReference type="PANTHER" id="PTHR30344">
    <property type="entry name" value="6-PHOSPHOGLUCONOLACTONASE-RELATED"/>
    <property type="match status" value="1"/>
</dbReference>
<reference evidence="3" key="1">
    <citation type="journal article" date="2014" name="Int. J. Syst. Evol. Microbiol.">
        <title>Complete genome sequence of Corynebacterium casei LMG S-19264T (=DSM 44701T), isolated from a smear-ripened cheese.</title>
        <authorList>
            <consortium name="US DOE Joint Genome Institute (JGI-PGF)"/>
            <person name="Walter F."/>
            <person name="Albersmeier A."/>
            <person name="Kalinowski J."/>
            <person name="Ruckert C."/>
        </authorList>
    </citation>
    <scope>NUCLEOTIDE SEQUENCE</scope>
    <source>
        <strain evidence="3">JCM 31311</strain>
    </source>
</reference>
<evidence type="ECO:0000313" key="3">
    <source>
        <dbReference type="EMBL" id="GGR24052.1"/>
    </source>
</evidence>
<reference evidence="3" key="2">
    <citation type="submission" date="2020-09" db="EMBL/GenBank/DDBJ databases">
        <authorList>
            <person name="Sun Q."/>
            <person name="Ohkuma M."/>
        </authorList>
    </citation>
    <scope>NUCLEOTIDE SEQUENCE</scope>
    <source>
        <strain evidence="3">JCM 31311</strain>
    </source>
</reference>
<gene>
    <name evidence="3" type="ORF">GCM10008957_39820</name>
</gene>
<comment type="caution">
    <text evidence="3">The sequence shown here is derived from an EMBL/GenBank/DDBJ whole genome shotgun (WGS) entry which is preliminary data.</text>
</comment>
<proteinExistence type="inferred from homology"/>
<dbReference type="SUPFAM" id="SSF51004">
    <property type="entry name" value="C-terminal (heme d1) domain of cytochrome cd1-nitrite reductase"/>
    <property type="match status" value="1"/>
</dbReference>
<keyword evidence="4" id="KW-1185">Reference proteome</keyword>
<dbReference type="InterPro" id="IPR019405">
    <property type="entry name" value="Lactonase_7-beta_prop"/>
</dbReference>
<comment type="similarity">
    <text evidence="1">Belongs to the cycloisomerase 2 family.</text>
</comment>
<keyword evidence="2" id="KW-0732">Signal</keyword>
<feature type="signal peptide" evidence="2">
    <location>
        <begin position="1"/>
        <end position="21"/>
    </location>
</feature>
<organism evidence="3 4">
    <name type="scientific">Deinococcus ruber</name>
    <dbReference type="NCBI Taxonomy" id="1848197"/>
    <lineage>
        <taxon>Bacteria</taxon>
        <taxon>Thermotogati</taxon>
        <taxon>Deinococcota</taxon>
        <taxon>Deinococci</taxon>
        <taxon>Deinococcales</taxon>
        <taxon>Deinococcaceae</taxon>
        <taxon>Deinococcus</taxon>
    </lineage>
</organism>
<dbReference type="PROSITE" id="PS51257">
    <property type="entry name" value="PROKAR_LIPOPROTEIN"/>
    <property type="match status" value="1"/>
</dbReference>
<dbReference type="GO" id="GO:0017057">
    <property type="term" value="F:6-phosphogluconolactonase activity"/>
    <property type="evidence" value="ECO:0007669"/>
    <property type="project" value="TreeGrafter"/>
</dbReference>
<dbReference type="RefSeq" id="WP_189092248.1">
    <property type="nucleotide sequence ID" value="NZ_BMQL01000032.1"/>
</dbReference>
<evidence type="ECO:0000256" key="2">
    <source>
        <dbReference type="SAM" id="SignalP"/>
    </source>
</evidence>
<dbReference type="InterPro" id="IPR015943">
    <property type="entry name" value="WD40/YVTN_repeat-like_dom_sf"/>
</dbReference>
<evidence type="ECO:0000313" key="4">
    <source>
        <dbReference type="Proteomes" id="UP000603865"/>
    </source>
</evidence>
<feature type="chain" id="PRO_5037711220" evidence="2">
    <location>
        <begin position="22"/>
        <end position="390"/>
    </location>
</feature>
<protein>
    <submittedName>
        <fullName evidence="3">3-carboxymuconate cyclase</fullName>
    </submittedName>
</protein>
<name>A0A918CIZ4_9DEIO</name>
<dbReference type="Pfam" id="PF10282">
    <property type="entry name" value="Lactonase"/>
    <property type="match status" value="1"/>
</dbReference>
<dbReference type="InterPro" id="IPR050282">
    <property type="entry name" value="Cycloisomerase_2"/>
</dbReference>
<dbReference type="InterPro" id="IPR011048">
    <property type="entry name" value="Haem_d1_sf"/>
</dbReference>